<dbReference type="KEGG" id="ipc:IPA_08870"/>
<dbReference type="AlphaFoldDB" id="A0A977PLA5"/>
<gene>
    <name evidence="1" type="ORF">IPA_08870</name>
</gene>
<sequence length="156" mass="16633">MSKGEALLLLLSIALALAVLALTYDLDSLRKDYNAIKEALKTLTVRYVTVTKLVTKTTVPGYCSNVSVLTPENGAVTLVTPLRPGEKVTVVCNGNGTLALGTYVYVYPVVQTTTTWAVGSAGDIIFCNGEYVLMNTYNKTETFTVVAVSATLTIKG</sequence>
<dbReference type="EMBL" id="CP006868">
    <property type="protein sequence ID" value="UXD22847.1"/>
    <property type="molecule type" value="Genomic_DNA"/>
</dbReference>
<dbReference type="Proteomes" id="UP001063698">
    <property type="component" value="Chromosome"/>
</dbReference>
<keyword evidence="2" id="KW-1185">Reference proteome</keyword>
<evidence type="ECO:0000313" key="2">
    <source>
        <dbReference type="Proteomes" id="UP001063698"/>
    </source>
</evidence>
<protein>
    <submittedName>
        <fullName evidence="1">Uncharacterized protein</fullName>
    </submittedName>
</protein>
<accession>A0A977PLA5</accession>
<evidence type="ECO:0000313" key="1">
    <source>
        <dbReference type="EMBL" id="UXD22847.1"/>
    </source>
</evidence>
<reference evidence="1" key="1">
    <citation type="submission" date="2013-11" db="EMBL/GenBank/DDBJ databases">
        <title>Comparative genomics of Ignicoccus.</title>
        <authorList>
            <person name="Podar M."/>
        </authorList>
    </citation>
    <scope>NUCLEOTIDE SEQUENCE</scope>
    <source>
        <strain evidence="1">DSM 13166</strain>
    </source>
</reference>
<proteinExistence type="predicted"/>
<name>A0A977PLA5_9CREN</name>
<organism evidence="1 2">
    <name type="scientific">Ignicoccus pacificus DSM 13166</name>
    <dbReference type="NCBI Taxonomy" id="940294"/>
    <lineage>
        <taxon>Archaea</taxon>
        <taxon>Thermoproteota</taxon>
        <taxon>Thermoprotei</taxon>
        <taxon>Desulfurococcales</taxon>
        <taxon>Desulfurococcaceae</taxon>
        <taxon>Ignicoccus</taxon>
    </lineage>
</organism>